<reference evidence="3 4" key="1">
    <citation type="journal article" date="2018" name="Sci. Rep.">
        <title>Genome sequence of the cauliflower mushroom Sparassis crispa (Hanabiratake) and its association with beneficial usage.</title>
        <authorList>
            <person name="Kiyama R."/>
            <person name="Furutani Y."/>
            <person name="Kawaguchi K."/>
            <person name="Nakanishi T."/>
        </authorList>
    </citation>
    <scope>NUCLEOTIDE SEQUENCE [LARGE SCALE GENOMIC DNA]</scope>
</reference>
<protein>
    <recommendedName>
        <fullName evidence="2">DUF6532 domain-containing protein</fullName>
    </recommendedName>
</protein>
<feature type="region of interest" description="Disordered" evidence="1">
    <location>
        <begin position="59"/>
        <end position="143"/>
    </location>
</feature>
<gene>
    <name evidence="3" type="ORF">SCP_0200220</name>
</gene>
<keyword evidence="4" id="KW-1185">Reference proteome</keyword>
<evidence type="ECO:0000256" key="1">
    <source>
        <dbReference type="SAM" id="MobiDB-lite"/>
    </source>
</evidence>
<feature type="domain" description="DUF6532" evidence="2">
    <location>
        <begin position="312"/>
        <end position="503"/>
    </location>
</feature>
<dbReference type="GeneID" id="38775742"/>
<dbReference type="Pfam" id="PF20149">
    <property type="entry name" value="DUF6532"/>
    <property type="match status" value="1"/>
</dbReference>
<feature type="compositionally biased region" description="Basic and acidic residues" evidence="1">
    <location>
        <begin position="99"/>
        <end position="136"/>
    </location>
</feature>
<dbReference type="Proteomes" id="UP000287166">
    <property type="component" value="Unassembled WGS sequence"/>
</dbReference>
<evidence type="ECO:0000313" key="4">
    <source>
        <dbReference type="Proteomes" id="UP000287166"/>
    </source>
</evidence>
<feature type="region of interest" description="Disordered" evidence="1">
    <location>
        <begin position="552"/>
        <end position="574"/>
    </location>
</feature>
<evidence type="ECO:0000259" key="2">
    <source>
        <dbReference type="Pfam" id="PF20149"/>
    </source>
</evidence>
<proteinExistence type="predicted"/>
<dbReference type="AlphaFoldDB" id="A0A401G9I8"/>
<feature type="compositionally biased region" description="Acidic residues" evidence="1">
    <location>
        <begin position="554"/>
        <end position="567"/>
    </location>
</feature>
<name>A0A401G9I8_9APHY</name>
<organism evidence="3 4">
    <name type="scientific">Sparassis crispa</name>
    <dbReference type="NCBI Taxonomy" id="139825"/>
    <lineage>
        <taxon>Eukaryota</taxon>
        <taxon>Fungi</taxon>
        <taxon>Dikarya</taxon>
        <taxon>Basidiomycota</taxon>
        <taxon>Agaricomycotina</taxon>
        <taxon>Agaricomycetes</taxon>
        <taxon>Polyporales</taxon>
        <taxon>Sparassidaceae</taxon>
        <taxon>Sparassis</taxon>
    </lineage>
</organism>
<feature type="region of interest" description="Disordered" evidence="1">
    <location>
        <begin position="265"/>
        <end position="299"/>
    </location>
</feature>
<dbReference type="EMBL" id="BFAD01000002">
    <property type="protein sequence ID" value="GBE78825.1"/>
    <property type="molecule type" value="Genomic_DNA"/>
</dbReference>
<accession>A0A401G9I8</accession>
<dbReference type="STRING" id="139825.A0A401G9I8"/>
<dbReference type="InParanoid" id="A0A401G9I8"/>
<comment type="caution">
    <text evidence="3">The sequence shown here is derived from an EMBL/GenBank/DDBJ whole genome shotgun (WGS) entry which is preliminary data.</text>
</comment>
<sequence length="574" mass="64790">MSLTLCPIIPPVDTAGRAMVTNASESELQRRDSVEPRSTERDKYLHEFSNLHLLLHPQDHSQSQENDPSHLCPISNPPSILYMSTQTTRVTSGRHRRLTEKENQRVTEREDTIRRKADKFKKSDKADRRARLRQQEADGEEVDEGELIASDIDDTEDNMVINSLRPAGLPPDFAFEFTERTVTTKLSAKKSLAYRSEKVPLAPVNNKGPKRGDVPMLVSSSDEDDDVAPVVPRRILPRKKVTRALIDDTENATTTTPVAMCMAKKHPRDDEDEDNDNDNGLLSPKYQKSTDGPKRPRAKDFDDFTQEVLAIAISVFRCKVSSKGPFPDTSTFETEMAQQAWQEACTKTGLNVALTPMLLKMITKRTSHVRGELKTKVRGVIQSFFGFRSGENKKTIARNRQHAEDLKDGYTFVYADMNKKTGLYKTEIIQMVINDMWFANKQDEGIRYHEYFNPISDVTIALVLAAIECGIDEWATGIKEDIAFSAASYKEVYEAHLHCLEDFEKHTVKYGIVRKLRETLHSNARFHSGAEPLSKTMVPALGVSAFDAAIREWEDPEAEDDDEEVPEGDLSPGI</sequence>
<evidence type="ECO:0000313" key="3">
    <source>
        <dbReference type="EMBL" id="GBE78825.1"/>
    </source>
</evidence>
<dbReference type="RefSeq" id="XP_027609738.1">
    <property type="nucleotide sequence ID" value="XM_027753937.1"/>
</dbReference>
<dbReference type="InterPro" id="IPR045341">
    <property type="entry name" value="DUF6532"/>
</dbReference>
<dbReference type="OrthoDB" id="3268553at2759"/>
<feature type="compositionally biased region" description="Polar residues" evidence="1">
    <location>
        <begin position="82"/>
        <end position="91"/>
    </location>
</feature>